<reference evidence="2 3" key="1">
    <citation type="submission" date="2024-09" db="EMBL/GenBank/DDBJ databases">
        <authorList>
            <person name="Sun Q."/>
            <person name="Mori K."/>
        </authorList>
    </citation>
    <scope>NUCLEOTIDE SEQUENCE [LARGE SCALE GENOMIC DNA]</scope>
    <source>
        <strain evidence="2 3">JCM 4414</strain>
    </source>
</reference>
<gene>
    <name evidence="2" type="ORF">ACFFTP_04105</name>
</gene>
<evidence type="ECO:0000313" key="3">
    <source>
        <dbReference type="Proteomes" id="UP001589716"/>
    </source>
</evidence>
<sequence>MTTTNSRVKHGQPPRASTVMDLGNDHALQILDFPSGMRAIVEGGRAVEHVPATPGEAEAPPEAGKQEAGERAAGYDEAAVRTTDEQIWFKNTFCNGAQACVQGWDWAICGTNRAVGYGTGIAMVGAEGSRNGTLFVDVWECICVGPFCLGGTECFWVQNWHGAVVPGHWLSVNTNAPDPKWLRWRLEGAGGDTQVSLAAKY</sequence>
<comment type="caution">
    <text evidence="2">The sequence shown here is derived from an EMBL/GenBank/DDBJ whole genome shotgun (WGS) entry which is preliminary data.</text>
</comment>
<proteinExistence type="predicted"/>
<organism evidence="2 3">
    <name type="scientific">Streptomyces roseoviridis</name>
    <dbReference type="NCBI Taxonomy" id="67361"/>
    <lineage>
        <taxon>Bacteria</taxon>
        <taxon>Bacillati</taxon>
        <taxon>Actinomycetota</taxon>
        <taxon>Actinomycetes</taxon>
        <taxon>Kitasatosporales</taxon>
        <taxon>Streptomycetaceae</taxon>
        <taxon>Streptomyces</taxon>
    </lineage>
</organism>
<dbReference type="Proteomes" id="UP001589716">
    <property type="component" value="Unassembled WGS sequence"/>
</dbReference>
<evidence type="ECO:0000256" key="1">
    <source>
        <dbReference type="SAM" id="MobiDB-lite"/>
    </source>
</evidence>
<protein>
    <submittedName>
        <fullName evidence="2">Uncharacterized protein</fullName>
    </submittedName>
</protein>
<name>A0ABV5QK03_9ACTN</name>
<feature type="compositionally biased region" description="Low complexity" evidence="1">
    <location>
        <begin position="51"/>
        <end position="63"/>
    </location>
</feature>
<dbReference type="RefSeq" id="WP_345486507.1">
    <property type="nucleotide sequence ID" value="NZ_BAAAWU010000001.1"/>
</dbReference>
<feature type="region of interest" description="Disordered" evidence="1">
    <location>
        <begin position="51"/>
        <end position="72"/>
    </location>
</feature>
<dbReference type="EMBL" id="JBHMCT010000005">
    <property type="protein sequence ID" value="MFB9553379.1"/>
    <property type="molecule type" value="Genomic_DNA"/>
</dbReference>
<evidence type="ECO:0000313" key="2">
    <source>
        <dbReference type="EMBL" id="MFB9553379.1"/>
    </source>
</evidence>
<accession>A0ABV5QK03</accession>
<keyword evidence="3" id="KW-1185">Reference proteome</keyword>